<proteinExistence type="predicted"/>
<comment type="catalytic activity">
    <reaction evidence="1">
        <text>5-amino-6-(5-phospho-D-ribosylamino)uracil + H2O = 5,6-diaminouracil + D-ribose 5-phosphate</text>
        <dbReference type="Rhea" id="RHEA:55020"/>
        <dbReference type="ChEBI" id="CHEBI:15377"/>
        <dbReference type="ChEBI" id="CHEBI:46252"/>
        <dbReference type="ChEBI" id="CHEBI:58453"/>
        <dbReference type="ChEBI" id="CHEBI:78346"/>
    </reaction>
</comment>
<dbReference type="EMBL" id="CADIKH010000009">
    <property type="protein sequence ID" value="CAB3754551.1"/>
    <property type="molecule type" value="Genomic_DNA"/>
</dbReference>
<dbReference type="Pfam" id="PF08719">
    <property type="entry name" value="NADAR"/>
    <property type="match status" value="1"/>
</dbReference>
<dbReference type="RefSeq" id="WP_175226650.1">
    <property type="nucleotide sequence ID" value="NZ_CADIKH010000009.1"/>
</dbReference>
<keyword evidence="5" id="KW-1185">Reference proteome</keyword>
<gene>
    <name evidence="4" type="ORF">LMG29542_02381</name>
</gene>
<evidence type="ECO:0000313" key="4">
    <source>
        <dbReference type="EMBL" id="CAB3754551.1"/>
    </source>
</evidence>
<dbReference type="InterPro" id="IPR012816">
    <property type="entry name" value="NADAR"/>
</dbReference>
<dbReference type="AlphaFoldDB" id="A0A6J5DMV7"/>
<evidence type="ECO:0000256" key="2">
    <source>
        <dbReference type="ARBA" id="ARBA00000751"/>
    </source>
</evidence>
<protein>
    <submittedName>
        <fullName evidence="4">Riboflavin biosynthesis protein</fullName>
    </submittedName>
</protein>
<dbReference type="Proteomes" id="UP000494363">
    <property type="component" value="Unassembled WGS sequence"/>
</dbReference>
<dbReference type="CDD" id="cd15457">
    <property type="entry name" value="NADAR"/>
    <property type="match status" value="1"/>
</dbReference>
<name>A0A6J5DMV7_9BURK</name>
<evidence type="ECO:0000256" key="1">
    <source>
        <dbReference type="ARBA" id="ARBA00000022"/>
    </source>
</evidence>
<dbReference type="Gene3D" id="1.10.357.40">
    <property type="entry name" value="YbiA-like"/>
    <property type="match status" value="1"/>
</dbReference>
<organism evidence="4 5">
    <name type="scientific">Paraburkholderia humisilvae</name>
    <dbReference type="NCBI Taxonomy" id="627669"/>
    <lineage>
        <taxon>Bacteria</taxon>
        <taxon>Pseudomonadati</taxon>
        <taxon>Pseudomonadota</taxon>
        <taxon>Betaproteobacteria</taxon>
        <taxon>Burkholderiales</taxon>
        <taxon>Burkholderiaceae</taxon>
        <taxon>Paraburkholderia</taxon>
    </lineage>
</organism>
<accession>A0A6J5DMV7</accession>
<sequence length="175" mass="19808">MRQLNGMTLFFGADDALSNWHPCSFEFRGVQFTCVEQFMMYAKAMLFDDRRTAEAILAVPDPRTHKKLGRVVKGFQESAWVEKRESIVTVGCREKFGQNADLAAQLIATGNTVLVEASPYDRIWGVGLAWNDPRILNQNQWLGTNLLGKALIKVRGLLMDEVEERMFMNGHNGPQ</sequence>
<feature type="domain" description="NADAR" evidence="3">
    <location>
        <begin position="15"/>
        <end position="158"/>
    </location>
</feature>
<evidence type="ECO:0000313" key="5">
    <source>
        <dbReference type="Proteomes" id="UP000494363"/>
    </source>
</evidence>
<dbReference type="InterPro" id="IPR037238">
    <property type="entry name" value="YbiA-like_sf"/>
</dbReference>
<comment type="catalytic activity">
    <reaction evidence="2">
        <text>2,5-diamino-6-hydroxy-4-(5-phosphoribosylamino)-pyrimidine + H2O = 2,5,6-triamino-4-hydroxypyrimidine + D-ribose 5-phosphate</text>
        <dbReference type="Rhea" id="RHEA:23436"/>
        <dbReference type="ChEBI" id="CHEBI:15377"/>
        <dbReference type="ChEBI" id="CHEBI:58614"/>
        <dbReference type="ChEBI" id="CHEBI:78346"/>
        <dbReference type="ChEBI" id="CHEBI:137796"/>
    </reaction>
</comment>
<dbReference type="SUPFAM" id="SSF143990">
    <property type="entry name" value="YbiA-like"/>
    <property type="match status" value="1"/>
</dbReference>
<reference evidence="4 5" key="1">
    <citation type="submission" date="2020-04" db="EMBL/GenBank/DDBJ databases">
        <authorList>
            <person name="De Canck E."/>
        </authorList>
    </citation>
    <scope>NUCLEOTIDE SEQUENCE [LARGE SCALE GENOMIC DNA]</scope>
    <source>
        <strain evidence="4 5">LMG 29542</strain>
    </source>
</reference>
<evidence type="ECO:0000259" key="3">
    <source>
        <dbReference type="Pfam" id="PF08719"/>
    </source>
</evidence>
<dbReference type="NCBIfam" id="TIGR02464">
    <property type="entry name" value="ribofla_fusion"/>
    <property type="match status" value="1"/>
</dbReference>